<proteinExistence type="predicted"/>
<name>F4CAZ8_SPHS2</name>
<accession>F4CAZ8</accession>
<dbReference type="PATRIC" id="fig|743722.3.peg.2141"/>
<dbReference type="EMBL" id="CP002584">
    <property type="protein sequence ID" value="ADZ78565.1"/>
    <property type="molecule type" value="Genomic_DNA"/>
</dbReference>
<organism evidence="1">
    <name type="scientific">Sphingobacterium sp. (strain 21)</name>
    <dbReference type="NCBI Taxonomy" id="743722"/>
    <lineage>
        <taxon>Bacteria</taxon>
        <taxon>Pseudomonadati</taxon>
        <taxon>Bacteroidota</taxon>
        <taxon>Sphingobacteriia</taxon>
        <taxon>Sphingobacteriales</taxon>
        <taxon>Sphingobacteriaceae</taxon>
        <taxon>Sphingobacterium</taxon>
    </lineage>
</organism>
<evidence type="ECO:0000313" key="1">
    <source>
        <dbReference type="EMBL" id="ADZ78565.1"/>
    </source>
</evidence>
<sequence>MTKNIFMPISLFVKYCIVKDAGFTFHISIAFYNEEKKQLTIYITTGYIIPLL</sequence>
<protein>
    <submittedName>
        <fullName evidence="1">Uncharacterized protein</fullName>
    </submittedName>
</protein>
<reference evidence="1" key="1">
    <citation type="submission" date="2011-03" db="EMBL/GenBank/DDBJ databases">
        <title>Complete sequence of Sphingobacterium sp. 21.</title>
        <authorList>
            <consortium name="US DOE Joint Genome Institute"/>
            <person name="Lucas S."/>
            <person name="Copeland A."/>
            <person name="Lapidus A."/>
            <person name="Cheng J.-F."/>
            <person name="Goodwin L."/>
            <person name="Pitluck S."/>
            <person name="Davenport K."/>
            <person name="Detter J.C."/>
            <person name="Han C."/>
            <person name="Tapia R."/>
            <person name="Land M."/>
            <person name="Hauser L."/>
            <person name="Kyrpides N."/>
            <person name="Ivanova N."/>
            <person name="Ovchinnikova G."/>
            <person name="Pagani I."/>
            <person name="Siebers A.K."/>
            <person name="Allgaier M."/>
            <person name="Thelen M.P."/>
            <person name="Hugenholtz P."/>
            <person name="Woyke T."/>
        </authorList>
    </citation>
    <scope>NUCLEOTIDE SEQUENCE</scope>
    <source>
        <strain evidence="1">21</strain>
    </source>
</reference>
<dbReference type="AlphaFoldDB" id="F4CAZ8"/>
<dbReference type="KEGG" id="shg:Sph21_2005"/>
<gene>
    <name evidence="1" type="ordered locus">Sph21_2005</name>
</gene>
<dbReference type="HOGENOM" id="CLU_3084834_0_0_10"/>